<evidence type="ECO:0000256" key="1">
    <source>
        <dbReference type="SAM" id="SignalP"/>
    </source>
</evidence>
<dbReference type="OrthoDB" id="1522602at2"/>
<feature type="chain" id="PRO_5003685442" description="Type 9 secretion system plug protein N-terminal domain-containing protein" evidence="1">
    <location>
        <begin position="24"/>
        <end position="432"/>
    </location>
</feature>
<dbReference type="InterPro" id="IPR031345">
    <property type="entry name" value="T9SS_Plug_N"/>
</dbReference>
<feature type="signal peptide" evidence="1">
    <location>
        <begin position="1"/>
        <end position="23"/>
    </location>
</feature>
<dbReference type="eggNOG" id="ENOG502Z7QJ">
    <property type="taxonomic scope" value="Bacteria"/>
</dbReference>
<dbReference type="Gene3D" id="2.60.40.10">
    <property type="entry name" value="Immunoglobulins"/>
    <property type="match status" value="1"/>
</dbReference>
<protein>
    <recommendedName>
        <fullName evidence="2">Type 9 secretion system plug protein N-terminal domain-containing protein</fullName>
    </recommendedName>
</protein>
<accession>I4AJL6</accession>
<proteinExistence type="predicted"/>
<dbReference type="InterPro" id="IPR013783">
    <property type="entry name" value="Ig-like_fold"/>
</dbReference>
<evidence type="ECO:0000313" key="3">
    <source>
        <dbReference type="EMBL" id="AFM04151.1"/>
    </source>
</evidence>
<dbReference type="Pfam" id="PF17116">
    <property type="entry name" value="T9SS_plug_1st"/>
    <property type="match status" value="1"/>
</dbReference>
<evidence type="ECO:0000259" key="2">
    <source>
        <dbReference type="Pfam" id="PF17116"/>
    </source>
</evidence>
<dbReference type="STRING" id="880071.Fleli_1752"/>
<feature type="domain" description="Type 9 secretion system plug protein N-terminal" evidence="2">
    <location>
        <begin position="46"/>
        <end position="171"/>
    </location>
</feature>
<name>I4AJL6_BERLS</name>
<evidence type="ECO:0000313" key="4">
    <source>
        <dbReference type="Proteomes" id="UP000006054"/>
    </source>
</evidence>
<dbReference type="HOGENOM" id="CLU_049143_0_0_10"/>
<gene>
    <name evidence="3" type="ordered locus">Fleli_1752</name>
</gene>
<keyword evidence="1" id="KW-0732">Signal</keyword>
<organism evidence="3 4">
    <name type="scientific">Bernardetia litoralis (strain ATCC 23117 / DSM 6794 / NBRC 15988 / NCIMB 1366 / Fx l1 / Sio-4)</name>
    <name type="common">Flexibacter litoralis</name>
    <dbReference type="NCBI Taxonomy" id="880071"/>
    <lineage>
        <taxon>Bacteria</taxon>
        <taxon>Pseudomonadati</taxon>
        <taxon>Bacteroidota</taxon>
        <taxon>Cytophagia</taxon>
        <taxon>Cytophagales</taxon>
        <taxon>Bernardetiaceae</taxon>
        <taxon>Bernardetia</taxon>
    </lineage>
</organism>
<dbReference type="KEGG" id="fli:Fleli_1752"/>
<dbReference type="RefSeq" id="WP_014797606.1">
    <property type="nucleotide sequence ID" value="NC_018018.1"/>
</dbReference>
<dbReference type="Proteomes" id="UP000006054">
    <property type="component" value="Chromosome"/>
</dbReference>
<dbReference type="EMBL" id="CP003345">
    <property type="protein sequence ID" value="AFM04151.1"/>
    <property type="molecule type" value="Genomic_DNA"/>
</dbReference>
<reference evidence="4" key="1">
    <citation type="submission" date="2012-06" db="EMBL/GenBank/DDBJ databases">
        <title>The complete genome of Flexibacter litoralis DSM 6794.</title>
        <authorList>
            <person name="Lucas S."/>
            <person name="Copeland A."/>
            <person name="Lapidus A."/>
            <person name="Glavina del Rio T."/>
            <person name="Dalin E."/>
            <person name="Tice H."/>
            <person name="Bruce D."/>
            <person name="Goodwin L."/>
            <person name="Pitluck S."/>
            <person name="Peters L."/>
            <person name="Ovchinnikova G."/>
            <person name="Lu M."/>
            <person name="Kyrpides N."/>
            <person name="Mavromatis K."/>
            <person name="Ivanova N."/>
            <person name="Brettin T."/>
            <person name="Detter J.C."/>
            <person name="Han C."/>
            <person name="Larimer F."/>
            <person name="Land M."/>
            <person name="Hauser L."/>
            <person name="Markowitz V."/>
            <person name="Cheng J.-F."/>
            <person name="Hugenholtz P."/>
            <person name="Woyke T."/>
            <person name="Wu D."/>
            <person name="Spring S."/>
            <person name="Lang E."/>
            <person name="Kopitz M."/>
            <person name="Brambilla E."/>
            <person name="Klenk H.-P."/>
            <person name="Eisen J.A."/>
        </authorList>
    </citation>
    <scope>NUCLEOTIDE SEQUENCE [LARGE SCALE GENOMIC DNA]</scope>
    <source>
        <strain evidence="4">ATCC 23117 / DSM 6794 / NBRC 15988 / NCIMB 1366 / Sio-4</strain>
    </source>
</reference>
<sequence length="432" mass="50774" precursor="true">MKFKLTLFTVLLAIICISNTVFAQNTETYYQDMSFKTEDFIYDPYIKTVRLYPNQNPLQAAQLEQPIIPLSQQIPLILTFDELASDARVYKAKIIRCESDWTESTLPTMEYLSVYNDFLIRDYDFSINTKVPFVHYKFEIPKVKISGNYVVKVFFQDEENLILTKRFMVFEESTSIGFEQIPSVGGESSLFSQQFNLSVNYTAISGVVNPNKQFKVVVRQNYRWQNAIYNLKPTFVKDHQKTLEFTSLTESQCFLGSNEFRLFDIRTQRKFGWGVDSVRYQKNSDHVFLRSEKSRSNLAYGTRLEDFNGQFYIENSETPEESATEADYAYVNFVLESQKLNNDVYIIGGLTDWKINSLFKMRYVNEGGYYTAEVLLKQGIYNYFYTTINDKKEVDYSPLENNYRQTENTYDVLIYYRPMSSRTDYLVGYRKI</sequence>
<dbReference type="AlphaFoldDB" id="I4AJL6"/>
<keyword evidence="4" id="KW-1185">Reference proteome</keyword>